<evidence type="ECO:0000313" key="4">
    <source>
        <dbReference type="EMBL" id="KAF2436962.1"/>
    </source>
</evidence>
<dbReference type="SMART" id="SM00326">
    <property type="entry name" value="SH3"/>
    <property type="match status" value="1"/>
</dbReference>
<dbReference type="EMBL" id="MU007009">
    <property type="protein sequence ID" value="KAF2436962.1"/>
    <property type="molecule type" value="Genomic_DNA"/>
</dbReference>
<dbReference type="OrthoDB" id="26539at2759"/>
<dbReference type="PROSITE" id="PS50002">
    <property type="entry name" value="SH3"/>
    <property type="match status" value="1"/>
</dbReference>
<evidence type="ECO:0000256" key="2">
    <source>
        <dbReference type="PROSITE-ProRule" id="PRU00192"/>
    </source>
</evidence>
<dbReference type="InterPro" id="IPR036028">
    <property type="entry name" value="SH3-like_dom_sf"/>
</dbReference>
<dbReference type="InterPro" id="IPR001452">
    <property type="entry name" value="SH3_domain"/>
</dbReference>
<keyword evidence="1 2" id="KW-0728">SH3 domain</keyword>
<accession>A0A9P4P488</accession>
<proteinExistence type="predicted"/>
<dbReference type="Pfam" id="PF00018">
    <property type="entry name" value="SH3_1"/>
    <property type="match status" value="1"/>
</dbReference>
<name>A0A9P4P488_9PEZI</name>
<gene>
    <name evidence="4" type="ORF">EJ08DRAFT_655116</name>
</gene>
<organism evidence="4 5">
    <name type="scientific">Tothia fuscella</name>
    <dbReference type="NCBI Taxonomy" id="1048955"/>
    <lineage>
        <taxon>Eukaryota</taxon>
        <taxon>Fungi</taxon>
        <taxon>Dikarya</taxon>
        <taxon>Ascomycota</taxon>
        <taxon>Pezizomycotina</taxon>
        <taxon>Dothideomycetes</taxon>
        <taxon>Pleosporomycetidae</taxon>
        <taxon>Venturiales</taxon>
        <taxon>Cylindrosympodiaceae</taxon>
        <taxon>Tothia</taxon>
    </lineage>
</organism>
<reference evidence="4" key="1">
    <citation type="journal article" date="2020" name="Stud. Mycol.">
        <title>101 Dothideomycetes genomes: a test case for predicting lifestyles and emergence of pathogens.</title>
        <authorList>
            <person name="Haridas S."/>
            <person name="Albert R."/>
            <person name="Binder M."/>
            <person name="Bloem J."/>
            <person name="Labutti K."/>
            <person name="Salamov A."/>
            <person name="Andreopoulos B."/>
            <person name="Baker S."/>
            <person name="Barry K."/>
            <person name="Bills G."/>
            <person name="Bluhm B."/>
            <person name="Cannon C."/>
            <person name="Castanera R."/>
            <person name="Culley D."/>
            <person name="Daum C."/>
            <person name="Ezra D."/>
            <person name="Gonzalez J."/>
            <person name="Henrissat B."/>
            <person name="Kuo A."/>
            <person name="Liang C."/>
            <person name="Lipzen A."/>
            <person name="Lutzoni F."/>
            <person name="Magnuson J."/>
            <person name="Mondo S."/>
            <person name="Nolan M."/>
            <person name="Ohm R."/>
            <person name="Pangilinan J."/>
            <person name="Park H.-J."/>
            <person name="Ramirez L."/>
            <person name="Alfaro M."/>
            <person name="Sun H."/>
            <person name="Tritt A."/>
            <person name="Yoshinaga Y."/>
            <person name="Zwiers L.-H."/>
            <person name="Turgeon B."/>
            <person name="Goodwin S."/>
            <person name="Spatafora J."/>
            <person name="Crous P."/>
            <person name="Grigoriev I."/>
        </authorList>
    </citation>
    <scope>NUCLEOTIDE SEQUENCE</scope>
    <source>
        <strain evidence="4">CBS 130266</strain>
    </source>
</reference>
<evidence type="ECO:0000313" key="5">
    <source>
        <dbReference type="Proteomes" id="UP000800235"/>
    </source>
</evidence>
<dbReference type="SUPFAM" id="SSF50044">
    <property type="entry name" value="SH3-domain"/>
    <property type="match status" value="1"/>
</dbReference>
<protein>
    <recommendedName>
        <fullName evidence="3">SH3 domain-containing protein</fullName>
    </recommendedName>
</protein>
<sequence length="220" mass="25138">MPEPSKLKVGVLPIPIYARAKRPYTKRDILELTLKQNQPMKIIEVKSEWWFIARLQGSGKEGWVPVQYVTLTPQTLSDEEAKKVFDEWKSKVEIAIGEKTGFNQNGGVMKHEPITAATFPNIPIEVMGCEKVACTNRKLEKCQLGACVHEIETLMKGVGEAYCSKWLWRESLMWHPDQFSKKCSKEWRDEGAAAGSEMFIILQDIVDKERAKERVRKGVD</sequence>
<evidence type="ECO:0000256" key="1">
    <source>
        <dbReference type="ARBA" id="ARBA00022443"/>
    </source>
</evidence>
<dbReference type="Proteomes" id="UP000800235">
    <property type="component" value="Unassembled WGS sequence"/>
</dbReference>
<keyword evidence="5" id="KW-1185">Reference proteome</keyword>
<feature type="domain" description="SH3" evidence="3">
    <location>
        <begin position="13"/>
        <end position="74"/>
    </location>
</feature>
<evidence type="ECO:0000259" key="3">
    <source>
        <dbReference type="PROSITE" id="PS50002"/>
    </source>
</evidence>
<dbReference type="Gene3D" id="2.30.30.40">
    <property type="entry name" value="SH3 Domains"/>
    <property type="match status" value="1"/>
</dbReference>
<dbReference type="AlphaFoldDB" id="A0A9P4P488"/>
<dbReference type="CDD" id="cd00174">
    <property type="entry name" value="SH3"/>
    <property type="match status" value="1"/>
</dbReference>
<comment type="caution">
    <text evidence="4">The sequence shown here is derived from an EMBL/GenBank/DDBJ whole genome shotgun (WGS) entry which is preliminary data.</text>
</comment>